<keyword evidence="11" id="KW-0812">Transmembrane</keyword>
<dbReference type="Pfam" id="PF17900">
    <property type="entry name" value="Peptidase_M1_N"/>
    <property type="match status" value="1"/>
</dbReference>
<evidence type="ECO:0000256" key="11">
    <source>
        <dbReference type="SAM" id="Phobius"/>
    </source>
</evidence>
<feature type="domain" description="ERAP1-like C-terminal" evidence="13">
    <location>
        <begin position="670"/>
        <end position="989"/>
    </location>
</feature>
<dbReference type="InterPro" id="IPR024571">
    <property type="entry name" value="ERAP1-like_C_dom"/>
</dbReference>
<keyword evidence="11" id="KW-1133">Transmembrane helix</keyword>
<dbReference type="SUPFAM" id="SSF63737">
    <property type="entry name" value="Leukotriene A4 hydrolase N-terminal domain"/>
    <property type="match status" value="2"/>
</dbReference>
<feature type="domain" description="Aminopeptidase N-like N-terminal" evidence="14">
    <location>
        <begin position="146"/>
        <end position="331"/>
    </location>
</feature>
<dbReference type="PRINTS" id="PR00756">
    <property type="entry name" value="ALADIPTASE"/>
</dbReference>
<dbReference type="Pfam" id="PF01433">
    <property type="entry name" value="Peptidase_M1"/>
    <property type="match status" value="1"/>
</dbReference>
<dbReference type="InterPro" id="IPR001930">
    <property type="entry name" value="Peptidase_M1"/>
</dbReference>
<dbReference type="Gene3D" id="1.25.50.20">
    <property type="match status" value="1"/>
</dbReference>
<dbReference type="Gene3D" id="1.10.390.10">
    <property type="entry name" value="Neutral Protease Domain 2"/>
    <property type="match status" value="1"/>
</dbReference>
<dbReference type="Proteomes" id="UP000245383">
    <property type="component" value="Unassembled WGS sequence"/>
</dbReference>
<dbReference type="GO" id="GO:0043171">
    <property type="term" value="P:peptide catabolic process"/>
    <property type="evidence" value="ECO:0007669"/>
    <property type="project" value="TreeGrafter"/>
</dbReference>
<accession>A0A2T9YUG6</accession>
<dbReference type="CDD" id="cd09601">
    <property type="entry name" value="M1_APN-Q_like"/>
    <property type="match status" value="1"/>
</dbReference>
<comment type="caution">
    <text evidence="15">The sequence shown here is derived from an EMBL/GenBank/DDBJ whole genome shotgun (WGS) entry which is preliminary data.</text>
</comment>
<feature type="active site" description="Proton acceptor" evidence="8">
    <location>
        <position position="444"/>
    </location>
</feature>
<evidence type="ECO:0000256" key="8">
    <source>
        <dbReference type="PIRSR" id="PIRSR634016-1"/>
    </source>
</evidence>
<evidence type="ECO:0000256" key="7">
    <source>
        <dbReference type="ARBA" id="ARBA00023049"/>
    </source>
</evidence>
<dbReference type="GO" id="GO:0005615">
    <property type="term" value="C:extracellular space"/>
    <property type="evidence" value="ECO:0007669"/>
    <property type="project" value="TreeGrafter"/>
</dbReference>
<dbReference type="PANTHER" id="PTHR11533">
    <property type="entry name" value="PROTEASE M1 ZINC METALLOPROTEASE"/>
    <property type="match status" value="1"/>
</dbReference>
<evidence type="ECO:0000313" key="16">
    <source>
        <dbReference type="Proteomes" id="UP000245383"/>
    </source>
</evidence>
<dbReference type="FunFam" id="1.10.390.10:FF:000001">
    <property type="entry name" value="Aminopeptidase"/>
    <property type="match status" value="1"/>
</dbReference>
<dbReference type="GO" id="GO:0016020">
    <property type="term" value="C:membrane"/>
    <property type="evidence" value="ECO:0007669"/>
    <property type="project" value="TreeGrafter"/>
</dbReference>
<evidence type="ECO:0000313" key="15">
    <source>
        <dbReference type="EMBL" id="PVU95982.1"/>
    </source>
</evidence>
<evidence type="ECO:0000256" key="2">
    <source>
        <dbReference type="ARBA" id="ARBA00022438"/>
    </source>
</evidence>
<dbReference type="InterPro" id="IPR050344">
    <property type="entry name" value="Peptidase_M1_aminopeptidases"/>
</dbReference>
<keyword evidence="7" id="KW-0482">Metalloprotease</keyword>
<dbReference type="OrthoDB" id="10031169at2759"/>
<dbReference type="Pfam" id="PF11838">
    <property type="entry name" value="ERAP1_C"/>
    <property type="match status" value="1"/>
</dbReference>
<dbReference type="FunFam" id="2.60.40.1730:FF:000002">
    <property type="entry name" value="Aminopeptidase"/>
    <property type="match status" value="1"/>
</dbReference>
<evidence type="ECO:0000259" key="12">
    <source>
        <dbReference type="Pfam" id="PF01433"/>
    </source>
</evidence>
<reference evidence="15 16" key="1">
    <citation type="journal article" date="2018" name="MBio">
        <title>Comparative Genomics Reveals the Core Gene Toolbox for the Fungus-Insect Symbiosis.</title>
        <authorList>
            <person name="Wang Y."/>
            <person name="Stata M."/>
            <person name="Wang W."/>
            <person name="Stajich J.E."/>
            <person name="White M.M."/>
            <person name="Moncalvo J.M."/>
        </authorList>
    </citation>
    <scope>NUCLEOTIDE SEQUENCE [LARGE SCALE GENOMIC DNA]</scope>
    <source>
        <strain evidence="15 16">SWE-8-4</strain>
    </source>
</reference>
<comment type="similarity">
    <text evidence="1">Belongs to the peptidase M1 family.</text>
</comment>
<dbReference type="InterPro" id="IPR014782">
    <property type="entry name" value="Peptidase_M1_dom"/>
</dbReference>
<proteinExistence type="inferred from homology"/>
<dbReference type="SUPFAM" id="SSF55486">
    <property type="entry name" value="Metalloproteases ('zincins'), catalytic domain"/>
    <property type="match status" value="1"/>
</dbReference>
<dbReference type="InterPro" id="IPR042097">
    <property type="entry name" value="Aminopeptidase_N-like_N_sf"/>
</dbReference>
<keyword evidence="11" id="KW-0472">Membrane</keyword>
<dbReference type="Gene3D" id="2.60.40.1730">
    <property type="entry name" value="tricorn interacting facor f3 domain"/>
    <property type="match status" value="2"/>
</dbReference>
<feature type="binding site" evidence="9">
    <location>
        <position position="466"/>
    </location>
    <ligand>
        <name>Zn(2+)</name>
        <dbReference type="ChEBI" id="CHEBI:29105"/>
        <note>catalytic</note>
    </ligand>
</feature>
<keyword evidence="4 9" id="KW-0479">Metal-binding</keyword>
<feature type="transmembrane region" description="Helical" evidence="11">
    <location>
        <begin position="33"/>
        <end position="51"/>
    </location>
</feature>
<dbReference type="GO" id="GO:0042277">
    <property type="term" value="F:peptide binding"/>
    <property type="evidence" value="ECO:0007669"/>
    <property type="project" value="TreeGrafter"/>
</dbReference>
<dbReference type="EMBL" id="MBFR01000043">
    <property type="protein sequence ID" value="PVU95982.1"/>
    <property type="molecule type" value="Genomic_DNA"/>
</dbReference>
<evidence type="ECO:0008006" key="17">
    <source>
        <dbReference type="Google" id="ProtNLM"/>
    </source>
</evidence>
<evidence type="ECO:0000256" key="1">
    <source>
        <dbReference type="ARBA" id="ARBA00010136"/>
    </source>
</evidence>
<dbReference type="InterPro" id="IPR027268">
    <property type="entry name" value="Peptidase_M4/M1_CTD_sf"/>
</dbReference>
<dbReference type="STRING" id="133385.A0A2T9YUG6"/>
<organism evidence="15 16">
    <name type="scientific">Smittium simulii</name>
    <dbReference type="NCBI Taxonomy" id="133385"/>
    <lineage>
        <taxon>Eukaryota</taxon>
        <taxon>Fungi</taxon>
        <taxon>Fungi incertae sedis</taxon>
        <taxon>Zoopagomycota</taxon>
        <taxon>Kickxellomycotina</taxon>
        <taxon>Harpellomycetes</taxon>
        <taxon>Harpellales</taxon>
        <taxon>Legeriomycetaceae</taxon>
        <taxon>Smittium</taxon>
    </lineage>
</organism>
<dbReference type="Gene3D" id="2.60.40.1910">
    <property type="match status" value="1"/>
</dbReference>
<dbReference type="GO" id="GO:0006508">
    <property type="term" value="P:proteolysis"/>
    <property type="evidence" value="ECO:0007669"/>
    <property type="project" value="UniProtKB-KW"/>
</dbReference>
<evidence type="ECO:0000259" key="14">
    <source>
        <dbReference type="Pfam" id="PF17900"/>
    </source>
</evidence>
<evidence type="ECO:0000259" key="13">
    <source>
        <dbReference type="Pfam" id="PF11838"/>
    </source>
</evidence>
<keyword evidence="2" id="KW-0031">Aminopeptidase</keyword>
<evidence type="ECO:0000256" key="9">
    <source>
        <dbReference type="PIRSR" id="PIRSR634016-3"/>
    </source>
</evidence>
<dbReference type="GO" id="GO:0070006">
    <property type="term" value="F:metalloaminopeptidase activity"/>
    <property type="evidence" value="ECO:0007669"/>
    <property type="project" value="TreeGrafter"/>
</dbReference>
<evidence type="ECO:0000256" key="10">
    <source>
        <dbReference type="PIRSR" id="PIRSR634016-4"/>
    </source>
</evidence>
<gene>
    <name evidence="15" type="ORF">BB561_001475</name>
</gene>
<feature type="binding site" evidence="9">
    <location>
        <position position="447"/>
    </location>
    <ligand>
        <name>Zn(2+)</name>
        <dbReference type="ChEBI" id="CHEBI:29105"/>
        <note>catalytic</note>
    </ligand>
</feature>
<dbReference type="PANTHER" id="PTHR11533:SF174">
    <property type="entry name" value="PUROMYCIN-SENSITIVE AMINOPEPTIDASE-RELATED"/>
    <property type="match status" value="1"/>
</dbReference>
<sequence>MYTNIKDKRSLGALQALDNNTCYKNPKQRKRSLYLISKSLLISIICILFFVTSVQSGDAEKKGDKGKAHSVSNLDPETEYQQLPKNVQPVNYNLKLTPDLKTFVFEAKLAILLKVLKKSNYLELNSKNLNLTRIETEYQQLPKNVQPVNYNLKLTPDLKTFVFEAKLAILLKVLKKSNYLELNSKNLNFTRIGLLYEGKDTKIPLDSVQNDHIKETIKIKLPFELLSGKSATLKIEYIGEINDMMVGLYRSKYDDKAGAQKYMAVTQFGPTDARRAMPCWDEPSLKATFDVTLMIDKKLEALSNMDVKSKVNAGNLTEVTFEQTPIMSTYLLAFTVGEFEHIESYASGGSKNTKVRCRVYTPPGLVEHGRFGLDVAVKSLKYFSEAFDMPYPLKKLDIIAVPDFGSGAMENWGLITFRTEALLVHEKFSSTKAKQHTAVMVGHEVAHQWFGNLVTMKWWNDLWLNEGFATWAGNLVADHLFPEWEIWTQFLKDMTFSGLSLDSLRSSHPIEVSVRKAEEIFQIFDTISYNKGASLIKMLSVYMGPDKFNKGVKEYLNRYKYKNASTNELWETLSKFSDKNVSQLMSSWTKNMGYPILTVEESKNGQSITVTQNRYFTSGNTTDQENQIIWNVPLFISDSSDTKSVSKELMTARKTDVKISKKIVESKNGWYKLNTDAAAFVRVKYPLNAITQLSNAVSRGELSVKDRLSLLSDTSALSYSGHVKTSNFLTLLKSYSNETNLIVSEEIVNNIDTITKTWSTEDQSTIDQLDNLIRDMYAPVLAKLGWDPKPNEDGLTSRLRALATRKLAFAKDTNVITEAKARFDRFFKKKDQSALNPDNQMTVFAISVKFGGEEEYNICKENYLNQDLPVDIRMMSLRAMGFVQSTQLMKTHFDFILSDKVRNQDIISGIAMMSSEKTNREALWEWFKRSYGKFEEIYKGVPTEMIGLINVCAGEFSSLEKAQEIKKFFANKDTSVINKSLDQIIEEIKLRAEWIKRDRTDVKTWLDKSSESSIKAVIIKKNYCELQNNSESLESADNFINKAIKKEPYNHRFLDIPEVDSDS</sequence>
<protein>
    <recommendedName>
        <fullName evidence="17">Aminopeptidase</fullName>
    </recommendedName>
</protein>
<dbReference type="InterPro" id="IPR045357">
    <property type="entry name" value="Aminopeptidase_N-like_N"/>
</dbReference>
<dbReference type="GO" id="GO:0005737">
    <property type="term" value="C:cytoplasm"/>
    <property type="evidence" value="ECO:0007669"/>
    <property type="project" value="TreeGrafter"/>
</dbReference>
<evidence type="ECO:0000256" key="4">
    <source>
        <dbReference type="ARBA" id="ARBA00022723"/>
    </source>
</evidence>
<keyword evidence="6 9" id="KW-0862">Zinc</keyword>
<evidence type="ECO:0000256" key="6">
    <source>
        <dbReference type="ARBA" id="ARBA00022833"/>
    </source>
</evidence>
<keyword evidence="16" id="KW-1185">Reference proteome</keyword>
<dbReference type="GO" id="GO:0008270">
    <property type="term" value="F:zinc ion binding"/>
    <property type="evidence" value="ECO:0007669"/>
    <property type="project" value="InterPro"/>
</dbReference>
<dbReference type="AlphaFoldDB" id="A0A2T9YUG6"/>
<feature type="binding site" evidence="9">
    <location>
        <position position="443"/>
    </location>
    <ligand>
        <name>Zn(2+)</name>
        <dbReference type="ChEBI" id="CHEBI:29105"/>
        <note>catalytic</note>
    </ligand>
</feature>
<feature type="site" description="Transition state stabilizer" evidence="10">
    <location>
        <position position="529"/>
    </location>
</feature>
<comment type="cofactor">
    <cofactor evidence="9">
        <name>Zn(2+)</name>
        <dbReference type="ChEBI" id="CHEBI:29105"/>
    </cofactor>
    <text evidence="9">Binds 1 zinc ion per subunit.</text>
</comment>
<evidence type="ECO:0000256" key="5">
    <source>
        <dbReference type="ARBA" id="ARBA00022801"/>
    </source>
</evidence>
<feature type="domain" description="Peptidase M1 membrane alanine aminopeptidase" evidence="12">
    <location>
        <begin position="371"/>
        <end position="588"/>
    </location>
</feature>
<keyword evidence="5" id="KW-0378">Hydrolase</keyword>
<keyword evidence="3" id="KW-0645">Protease</keyword>
<dbReference type="FunFam" id="1.25.50.20:FF:000002">
    <property type="entry name" value="Aminopeptidase"/>
    <property type="match status" value="1"/>
</dbReference>
<name>A0A2T9YUG6_9FUNG</name>
<evidence type="ECO:0000256" key="3">
    <source>
        <dbReference type="ARBA" id="ARBA00022670"/>
    </source>
</evidence>
<dbReference type="InterPro" id="IPR034016">
    <property type="entry name" value="M1_APN-typ"/>
</dbReference>